<dbReference type="AlphaFoldDB" id="A0AA85AXG8"/>
<evidence type="ECO:0000313" key="1">
    <source>
        <dbReference type="Proteomes" id="UP000050791"/>
    </source>
</evidence>
<proteinExistence type="predicted"/>
<organism evidence="1 2">
    <name type="scientific">Schistosoma mattheei</name>
    <dbReference type="NCBI Taxonomy" id="31246"/>
    <lineage>
        <taxon>Eukaryota</taxon>
        <taxon>Metazoa</taxon>
        <taxon>Spiralia</taxon>
        <taxon>Lophotrochozoa</taxon>
        <taxon>Platyhelminthes</taxon>
        <taxon>Trematoda</taxon>
        <taxon>Digenea</taxon>
        <taxon>Strigeidida</taxon>
        <taxon>Schistosomatoidea</taxon>
        <taxon>Schistosomatidae</taxon>
        <taxon>Schistosoma</taxon>
    </lineage>
</organism>
<sequence>MVRQHVDVIREFPEHPEKYVFKYSSINLSSSQMQVLSLCPKFCNSTSKTNRLHTQMQFENLSNQTHDHVPTSPQDLQHFKSTLVDCSHGYINIQCGKNNLLTKNHLDQLMLLKTNKNLIPNKPYKGTGVVLLDRQEYLDKMRLILEDVTKFSKPKGGVDKTLQIEKQLTDVVKNLKNKRIITPDLYDHILPMGSIIPRLYGLPKAHKPGLPSRPILDMSSSSYHRIAQWLAEKLEPVRRQVSKYSILFIDRIKEVSTSGKQMFSLDVNSVH</sequence>
<evidence type="ECO:0000313" key="2">
    <source>
        <dbReference type="WBParaSite" id="SMTH1_140.1"/>
    </source>
</evidence>
<reference evidence="2" key="1">
    <citation type="submission" date="2023-11" db="UniProtKB">
        <authorList>
            <consortium name="WormBaseParasite"/>
        </authorList>
    </citation>
    <scope>IDENTIFICATION</scope>
</reference>
<accession>A0AA85AXG8</accession>
<name>A0AA85AXG8_9TREM</name>
<dbReference type="Proteomes" id="UP000050791">
    <property type="component" value="Unassembled WGS sequence"/>
</dbReference>
<dbReference type="WBParaSite" id="SMTH1_140.1">
    <property type="protein sequence ID" value="SMTH1_140.1"/>
    <property type="gene ID" value="SMTH1_140"/>
</dbReference>
<protein>
    <submittedName>
        <fullName evidence="2">Uncharacterized protein</fullName>
    </submittedName>
</protein>